<reference evidence="10 11" key="1">
    <citation type="journal article" date="2024" name="Nat. Commun.">
        <title>Phylogenomics reveals the evolutionary origins of lichenization in chlorophyte algae.</title>
        <authorList>
            <person name="Puginier C."/>
            <person name="Libourel C."/>
            <person name="Otte J."/>
            <person name="Skaloud P."/>
            <person name="Haon M."/>
            <person name="Grisel S."/>
            <person name="Petersen M."/>
            <person name="Berrin J.G."/>
            <person name="Delaux P.M."/>
            <person name="Dal Grande F."/>
            <person name="Keller J."/>
        </authorList>
    </citation>
    <scope>NUCLEOTIDE SEQUENCE [LARGE SCALE GENOMIC DNA]</scope>
    <source>
        <strain evidence="10 11">SAG 245.80</strain>
    </source>
</reference>
<dbReference type="InterPro" id="IPR015847">
    <property type="entry name" value="ExoRNase_PH_dom2"/>
</dbReference>
<dbReference type="GO" id="GO:0034473">
    <property type="term" value="P:U1 snRNA 3'-end processing"/>
    <property type="evidence" value="ECO:0007669"/>
    <property type="project" value="TreeGrafter"/>
</dbReference>
<keyword evidence="5" id="KW-0694">RNA-binding</keyword>
<dbReference type="GO" id="GO:0071028">
    <property type="term" value="P:nuclear mRNA surveillance"/>
    <property type="evidence" value="ECO:0007669"/>
    <property type="project" value="TreeGrafter"/>
</dbReference>
<dbReference type="GO" id="GO:0071038">
    <property type="term" value="P:TRAMP-dependent tRNA surveillance pathway"/>
    <property type="evidence" value="ECO:0007669"/>
    <property type="project" value="TreeGrafter"/>
</dbReference>
<dbReference type="GO" id="GO:0071035">
    <property type="term" value="P:nuclear polyadenylation-dependent rRNA catabolic process"/>
    <property type="evidence" value="ECO:0007669"/>
    <property type="project" value="TreeGrafter"/>
</dbReference>
<keyword evidence="4" id="KW-0963">Cytoplasm</keyword>
<comment type="subcellular location">
    <subcellularLocation>
        <location evidence="2">Cytoplasm</location>
    </subcellularLocation>
    <subcellularLocation>
        <location evidence="1">Nucleus</location>
    </subcellularLocation>
</comment>
<dbReference type="PANTHER" id="PTHR11097:SF14">
    <property type="entry name" value="EXOSOME COMPLEX COMPONENT RRP45"/>
    <property type="match status" value="1"/>
</dbReference>
<dbReference type="SUPFAM" id="SSF54211">
    <property type="entry name" value="Ribosomal protein S5 domain 2-like"/>
    <property type="match status" value="1"/>
</dbReference>
<dbReference type="GO" id="GO:0000176">
    <property type="term" value="C:nuclear exosome (RNase complex)"/>
    <property type="evidence" value="ECO:0007669"/>
    <property type="project" value="TreeGrafter"/>
</dbReference>
<comment type="similarity">
    <text evidence="3">Belongs to the RNase PH family.</text>
</comment>
<dbReference type="InterPro" id="IPR027408">
    <property type="entry name" value="PNPase/RNase_PH_dom_sf"/>
</dbReference>
<feature type="region of interest" description="Disordered" evidence="7">
    <location>
        <begin position="438"/>
        <end position="458"/>
    </location>
</feature>
<keyword evidence="6" id="KW-0539">Nucleus</keyword>
<dbReference type="InterPro" id="IPR050590">
    <property type="entry name" value="Exosome_comp_Rrp42_subfam"/>
</dbReference>
<feature type="domain" description="Exoribonuclease phosphorolytic" evidence="9">
    <location>
        <begin position="203"/>
        <end position="269"/>
    </location>
</feature>
<evidence type="ECO:0000256" key="3">
    <source>
        <dbReference type="ARBA" id="ARBA00006678"/>
    </source>
</evidence>
<dbReference type="Pfam" id="PF03725">
    <property type="entry name" value="RNase_PH_C"/>
    <property type="match status" value="1"/>
</dbReference>
<evidence type="ECO:0000313" key="11">
    <source>
        <dbReference type="Proteomes" id="UP001445335"/>
    </source>
</evidence>
<dbReference type="InterPro" id="IPR033100">
    <property type="entry name" value="Rrp45"/>
</dbReference>
<dbReference type="SUPFAM" id="SSF55666">
    <property type="entry name" value="Ribonuclease PH domain 2-like"/>
    <property type="match status" value="1"/>
</dbReference>
<feature type="compositionally biased region" description="Basic residues" evidence="7">
    <location>
        <begin position="443"/>
        <end position="452"/>
    </location>
</feature>
<dbReference type="GO" id="GO:0034475">
    <property type="term" value="P:U4 snRNA 3'-end processing"/>
    <property type="evidence" value="ECO:0007669"/>
    <property type="project" value="TreeGrafter"/>
</dbReference>
<evidence type="ECO:0000256" key="7">
    <source>
        <dbReference type="SAM" id="MobiDB-lite"/>
    </source>
</evidence>
<dbReference type="Pfam" id="PF01138">
    <property type="entry name" value="RNase_PH"/>
    <property type="match status" value="1"/>
</dbReference>
<evidence type="ECO:0000256" key="1">
    <source>
        <dbReference type="ARBA" id="ARBA00004123"/>
    </source>
</evidence>
<evidence type="ECO:0000256" key="6">
    <source>
        <dbReference type="ARBA" id="ARBA00023242"/>
    </source>
</evidence>
<feature type="region of interest" description="Disordered" evidence="7">
    <location>
        <begin position="346"/>
        <end position="383"/>
    </location>
</feature>
<dbReference type="GO" id="GO:0016075">
    <property type="term" value="P:rRNA catabolic process"/>
    <property type="evidence" value="ECO:0007669"/>
    <property type="project" value="TreeGrafter"/>
</dbReference>
<dbReference type="PANTHER" id="PTHR11097">
    <property type="entry name" value="EXOSOME COMPLEX EXONUCLEASE RIBOSOMAL RNA PROCESSING PROTEIN"/>
    <property type="match status" value="1"/>
</dbReference>
<feature type="domain" description="Exoribonuclease phosphorolytic" evidence="8">
    <location>
        <begin position="36"/>
        <end position="167"/>
    </location>
</feature>
<dbReference type="GO" id="GO:0000177">
    <property type="term" value="C:cytoplasmic exosome (RNase complex)"/>
    <property type="evidence" value="ECO:0007669"/>
    <property type="project" value="TreeGrafter"/>
</dbReference>
<name>A0AAW1S9U8_9CHLO</name>
<evidence type="ECO:0000259" key="9">
    <source>
        <dbReference type="Pfam" id="PF03725"/>
    </source>
</evidence>
<evidence type="ECO:0000256" key="5">
    <source>
        <dbReference type="ARBA" id="ARBA00022884"/>
    </source>
</evidence>
<dbReference type="GO" id="GO:0035925">
    <property type="term" value="F:mRNA 3'-UTR AU-rich region binding"/>
    <property type="evidence" value="ECO:0007669"/>
    <property type="project" value="TreeGrafter"/>
</dbReference>
<dbReference type="GO" id="GO:0000467">
    <property type="term" value="P:exonucleolytic trimming to generate mature 3'-end of 5.8S rRNA from tricistronic rRNA transcript (SSU-rRNA, 5.8S rRNA, LSU-rRNA)"/>
    <property type="evidence" value="ECO:0007669"/>
    <property type="project" value="TreeGrafter"/>
</dbReference>
<dbReference type="AlphaFoldDB" id="A0AAW1S9U8"/>
<dbReference type="Gene3D" id="3.30.230.70">
    <property type="entry name" value="GHMP Kinase, N-terminal domain"/>
    <property type="match status" value="1"/>
</dbReference>
<keyword evidence="11" id="KW-1185">Reference proteome</keyword>
<dbReference type="Proteomes" id="UP001445335">
    <property type="component" value="Unassembled WGS sequence"/>
</dbReference>
<proteinExistence type="inferred from homology"/>
<organism evidence="10 11">
    <name type="scientific">Elliptochloris bilobata</name>
    <dbReference type="NCBI Taxonomy" id="381761"/>
    <lineage>
        <taxon>Eukaryota</taxon>
        <taxon>Viridiplantae</taxon>
        <taxon>Chlorophyta</taxon>
        <taxon>core chlorophytes</taxon>
        <taxon>Trebouxiophyceae</taxon>
        <taxon>Trebouxiophyceae incertae sedis</taxon>
        <taxon>Elliptochloris clade</taxon>
        <taxon>Elliptochloris</taxon>
    </lineage>
</organism>
<dbReference type="InterPro" id="IPR036345">
    <property type="entry name" value="ExoRNase_PH_dom2_sf"/>
</dbReference>
<dbReference type="GO" id="GO:0034476">
    <property type="term" value="P:U5 snRNA 3'-end processing"/>
    <property type="evidence" value="ECO:0007669"/>
    <property type="project" value="TreeGrafter"/>
</dbReference>
<dbReference type="CDD" id="cd11368">
    <property type="entry name" value="RNase_PH_RRP45"/>
    <property type="match status" value="1"/>
</dbReference>
<evidence type="ECO:0000313" key="10">
    <source>
        <dbReference type="EMBL" id="KAK9842555.1"/>
    </source>
</evidence>
<dbReference type="EMBL" id="JALJOU010000007">
    <property type="protein sequence ID" value="KAK9842555.1"/>
    <property type="molecule type" value="Genomic_DNA"/>
</dbReference>
<dbReference type="InterPro" id="IPR020568">
    <property type="entry name" value="Ribosomal_Su5_D2-typ_SF"/>
</dbReference>
<evidence type="ECO:0000256" key="2">
    <source>
        <dbReference type="ARBA" id="ARBA00004496"/>
    </source>
</evidence>
<dbReference type="InterPro" id="IPR001247">
    <property type="entry name" value="ExoRNase_PH_dom1"/>
</dbReference>
<evidence type="ECO:0000256" key="4">
    <source>
        <dbReference type="ARBA" id="ARBA00022490"/>
    </source>
</evidence>
<comment type="caution">
    <text evidence="10">The sequence shown here is derived from an EMBL/GenBank/DDBJ whole genome shotgun (WGS) entry which is preliminary data.</text>
</comment>
<evidence type="ECO:0000259" key="8">
    <source>
        <dbReference type="Pfam" id="PF01138"/>
    </source>
</evidence>
<protein>
    <submittedName>
        <fullName evidence="10">Uncharacterized protein</fullName>
    </submittedName>
</protein>
<gene>
    <name evidence="10" type="ORF">WJX81_005859</name>
</gene>
<accession>A0AAW1S9U8</accession>
<sequence>MQRDLDTLLSNSERNFILKALKEEQRIDGRRPFDYRKIQYQFPADEDGSATVQLGATRVMAVVTAALEAPFPDRPNEGSLRFNVELSPMASPAFEVGRPGEAALEAMRLLERALRDSRAVDLEALCVLVGQKVWHVRVDVHVLDHAGNLADAAGLAALAALMAFRRPEASVAPGGGGGGGGERGAVTLHAPDVREPLPLSLHHLPLAVTFGLFEGGEAVVLDPSLKEAAAAAGMLTVIATTHGEVCALHKPGGIGISLSQTMRLVRVACAKAAEVAEGLRAALRGHETARVARRVCRRGAQGADAGALLDDAAGAVAVVPGLGDPGRAAAAAGGAHLDALAGSSGARNGSGGALEPGGMDSSDAEEGSRTSARPGEPRKLPRAGLVAAAAVVGGARARQGPSSLPEQAPGDNFEAIAAMIAGAAQGRPHSGDALDLQAAVKPKSGKRAKVRKWQPLGT</sequence>